<accession>A0ABU7BRB6</accession>
<evidence type="ECO:0000256" key="1">
    <source>
        <dbReference type="SAM" id="MobiDB-lite"/>
    </source>
</evidence>
<evidence type="ECO:0000313" key="2">
    <source>
        <dbReference type="EMBL" id="MED6251934.1"/>
    </source>
</evidence>
<dbReference type="EMBL" id="JAHUTI010060525">
    <property type="protein sequence ID" value="MED6251934.1"/>
    <property type="molecule type" value="Genomic_DNA"/>
</dbReference>
<evidence type="ECO:0000313" key="3">
    <source>
        <dbReference type="Proteomes" id="UP001345963"/>
    </source>
</evidence>
<dbReference type="Proteomes" id="UP001345963">
    <property type="component" value="Unassembled WGS sequence"/>
</dbReference>
<sequence>SPIMDKSSKNPEEDRVSLQSDGKVQTNGVVKEALGMLQSFKQSMRRPTEKSPCSAKSKDSKVREKAQANGSESVSSPPQPSPKGSDHWDPAERFFKVDFQSLQEMMRTYSTVQMF</sequence>
<feature type="region of interest" description="Disordered" evidence="1">
    <location>
        <begin position="1"/>
        <end position="27"/>
    </location>
</feature>
<reference evidence="2 3" key="1">
    <citation type="submission" date="2021-07" db="EMBL/GenBank/DDBJ databases">
        <authorList>
            <person name="Palmer J.M."/>
        </authorList>
    </citation>
    <scope>NUCLEOTIDE SEQUENCE [LARGE SCALE GENOMIC DNA]</scope>
    <source>
        <strain evidence="2 3">AT_MEX2019</strain>
        <tissue evidence="2">Muscle</tissue>
    </source>
</reference>
<feature type="non-terminal residue" evidence="2">
    <location>
        <position position="1"/>
    </location>
</feature>
<keyword evidence="3" id="KW-1185">Reference proteome</keyword>
<protein>
    <submittedName>
        <fullName evidence="2">Uncharacterized protein</fullName>
    </submittedName>
</protein>
<proteinExistence type="predicted"/>
<feature type="region of interest" description="Disordered" evidence="1">
    <location>
        <begin position="39"/>
        <end position="91"/>
    </location>
</feature>
<name>A0ABU7BRB6_9TELE</name>
<gene>
    <name evidence="2" type="ORF">ATANTOWER_004751</name>
</gene>
<feature type="compositionally biased region" description="Polar residues" evidence="1">
    <location>
        <begin position="17"/>
        <end position="27"/>
    </location>
</feature>
<comment type="caution">
    <text evidence="2">The sequence shown here is derived from an EMBL/GenBank/DDBJ whole genome shotgun (WGS) entry which is preliminary data.</text>
</comment>
<feature type="compositionally biased region" description="Basic and acidic residues" evidence="1">
    <location>
        <begin position="1"/>
        <end position="16"/>
    </location>
</feature>
<feature type="compositionally biased region" description="Basic and acidic residues" evidence="1">
    <location>
        <begin position="56"/>
        <end position="66"/>
    </location>
</feature>
<organism evidence="2 3">
    <name type="scientific">Ataeniobius toweri</name>
    <dbReference type="NCBI Taxonomy" id="208326"/>
    <lineage>
        <taxon>Eukaryota</taxon>
        <taxon>Metazoa</taxon>
        <taxon>Chordata</taxon>
        <taxon>Craniata</taxon>
        <taxon>Vertebrata</taxon>
        <taxon>Euteleostomi</taxon>
        <taxon>Actinopterygii</taxon>
        <taxon>Neopterygii</taxon>
        <taxon>Teleostei</taxon>
        <taxon>Neoteleostei</taxon>
        <taxon>Acanthomorphata</taxon>
        <taxon>Ovalentaria</taxon>
        <taxon>Atherinomorphae</taxon>
        <taxon>Cyprinodontiformes</taxon>
        <taxon>Goodeidae</taxon>
        <taxon>Ataeniobius</taxon>
    </lineage>
</organism>